<geneLocation type="plasmid" evidence="1 2">
    <name>unnamed</name>
</geneLocation>
<proteinExistence type="predicted"/>
<sequence>MKVKELIKILCSLNPEADLLISNFTDNGNEVSYHNIDSVENFSNYQDGKTLYQSENGLVSLNAYDADVPEELEDIDTSGSVVETSSDYMDDSTKMTGEVIDEMFEEANKKTQKTRNEEKQ</sequence>
<dbReference type="Proteomes" id="UP000464915">
    <property type="component" value="Plasmid unnamed"/>
</dbReference>
<keyword evidence="1" id="KW-0614">Plasmid</keyword>
<evidence type="ECO:0000313" key="2">
    <source>
        <dbReference type="Proteomes" id="UP000464915"/>
    </source>
</evidence>
<dbReference type="EMBL" id="CP047143">
    <property type="protein sequence ID" value="QHQ69160.1"/>
    <property type="molecule type" value="Genomic_DNA"/>
</dbReference>
<protein>
    <submittedName>
        <fullName evidence="1">Uncharacterized protein</fullName>
    </submittedName>
</protein>
<reference evidence="1 2" key="1">
    <citation type="submission" date="2019-12" db="EMBL/GenBank/DDBJ databases">
        <title>Complete Genome Sequences of Lactobacillus strains, C25 and P38, Isolated from Chicken Cecum.</title>
        <authorList>
            <person name="Hassan H.M."/>
            <person name="Mendoza M."/>
            <person name="Rezvani M."/>
            <person name="Koci M.D."/>
            <person name="Dickey A.N."/>
            <person name="Scholl E.H."/>
        </authorList>
    </citation>
    <scope>NUCLEOTIDE SEQUENCE [LARGE SCALE GENOMIC DNA]</scope>
    <source>
        <strain evidence="1 2">C25</strain>
        <plasmid evidence="1 2">unnamed</plasmid>
    </source>
</reference>
<dbReference type="AlphaFoldDB" id="A0AB37DIL7"/>
<organism evidence="1 2">
    <name type="scientific">Lactobacillus crispatus</name>
    <dbReference type="NCBI Taxonomy" id="47770"/>
    <lineage>
        <taxon>Bacteria</taxon>
        <taxon>Bacillati</taxon>
        <taxon>Bacillota</taxon>
        <taxon>Bacilli</taxon>
        <taxon>Lactobacillales</taxon>
        <taxon>Lactobacillaceae</taxon>
        <taxon>Lactobacillus</taxon>
    </lineage>
</organism>
<dbReference type="RefSeq" id="WP_065989075.1">
    <property type="nucleotide sequence ID" value="NZ_CP047143.1"/>
</dbReference>
<gene>
    <name evidence="1" type="ORF">GSR61_11285</name>
</gene>
<evidence type="ECO:0000313" key="1">
    <source>
        <dbReference type="EMBL" id="QHQ69160.1"/>
    </source>
</evidence>
<accession>A0AB37DIL7</accession>
<name>A0AB37DIL7_9LACO</name>